<dbReference type="RefSeq" id="XP_014563266.1">
    <property type="nucleotide sequence ID" value="XM_014707780.1"/>
</dbReference>
<gene>
    <name evidence="1" type="ORF">M896_091520</name>
</gene>
<reference evidence="1 2" key="1">
    <citation type="journal article" date="2014" name="MBio">
        <title>The Ordospora colligata genome; evolution of extreme reduction in microsporidia and host-to-parasite horizontal gene transfer.</title>
        <authorList>
            <person name="Pombert J.-F."/>
            <person name="Haag K.L."/>
            <person name="Beidas S."/>
            <person name="Ebert D."/>
            <person name="Keeling P.J."/>
        </authorList>
    </citation>
    <scope>NUCLEOTIDE SEQUENCE [LARGE SCALE GENOMIC DNA]</scope>
    <source>
        <strain evidence="1 2">OC4</strain>
    </source>
</reference>
<comment type="caution">
    <text evidence="1">The sequence shown here is derived from an EMBL/GenBank/DDBJ whole genome shotgun (WGS) entry which is preliminary data.</text>
</comment>
<name>A0A0B2UJ26_9MICR</name>
<keyword evidence="2" id="KW-1185">Reference proteome</keyword>
<dbReference type="OrthoDB" id="2195024at2759"/>
<protein>
    <submittedName>
        <fullName evidence="1">Uncharacterized protein</fullName>
    </submittedName>
</protein>
<evidence type="ECO:0000313" key="1">
    <source>
        <dbReference type="EMBL" id="KHN69224.1"/>
    </source>
</evidence>
<evidence type="ECO:0000313" key="2">
    <source>
        <dbReference type="Proteomes" id="UP000031056"/>
    </source>
</evidence>
<sequence>MPDEFKKGLNADGKEWSVKKRTLSMKMDNKEVRMNPHYKRNEEVSVLGKSVESEGSSGLLKQAIDRGDLSYISEFLANKNRKEMMQRLSGSSKEALGVLLLEFVDQPLRNEALEMIREMISSIKDVGMFIKKLKGRMCDFSKLIYLKGKIDYLRFTSMAEDNKDEPEVVVSV</sequence>
<dbReference type="VEuPathDB" id="MicrosporidiaDB:M896_091520"/>
<proteinExistence type="predicted"/>
<dbReference type="EMBL" id="JOKQ01000009">
    <property type="protein sequence ID" value="KHN69224.1"/>
    <property type="molecule type" value="Genomic_DNA"/>
</dbReference>
<accession>A0A0B2UJ26</accession>
<dbReference type="HOGENOM" id="CLU_1427973_0_0_1"/>
<dbReference type="GeneID" id="26262365"/>
<organism evidence="1 2">
    <name type="scientific">Ordospora colligata OC4</name>
    <dbReference type="NCBI Taxonomy" id="1354746"/>
    <lineage>
        <taxon>Eukaryota</taxon>
        <taxon>Fungi</taxon>
        <taxon>Fungi incertae sedis</taxon>
        <taxon>Microsporidia</taxon>
        <taxon>Ordosporidae</taxon>
        <taxon>Ordospora</taxon>
    </lineage>
</organism>
<dbReference type="AlphaFoldDB" id="A0A0B2UJ26"/>
<dbReference type="InParanoid" id="A0A0B2UJ26"/>
<dbReference type="Proteomes" id="UP000031056">
    <property type="component" value="Unassembled WGS sequence"/>
</dbReference>